<evidence type="ECO:0000256" key="1">
    <source>
        <dbReference type="SAM" id="Phobius"/>
    </source>
</evidence>
<reference evidence="2" key="1">
    <citation type="submission" date="2012-09" db="EMBL/GenBank/DDBJ databases">
        <authorList>
            <person name="Martin A.A."/>
        </authorList>
    </citation>
    <scope>NUCLEOTIDE SEQUENCE</scope>
</reference>
<keyword evidence="1" id="KW-0812">Transmembrane</keyword>
<name>A0A0K0DH31_ANGCA</name>
<keyword evidence="1" id="KW-0472">Membrane</keyword>
<evidence type="ECO:0000313" key="3">
    <source>
        <dbReference type="WBParaSite" id="ACAC_0001044601-mRNA-1"/>
    </source>
</evidence>
<keyword evidence="1" id="KW-1133">Transmembrane helix</keyword>
<proteinExistence type="predicted"/>
<organism evidence="2 3">
    <name type="scientific">Angiostrongylus cantonensis</name>
    <name type="common">Rat lungworm</name>
    <dbReference type="NCBI Taxonomy" id="6313"/>
    <lineage>
        <taxon>Eukaryota</taxon>
        <taxon>Metazoa</taxon>
        <taxon>Ecdysozoa</taxon>
        <taxon>Nematoda</taxon>
        <taxon>Chromadorea</taxon>
        <taxon>Rhabditida</taxon>
        <taxon>Rhabditina</taxon>
        <taxon>Rhabditomorpha</taxon>
        <taxon>Strongyloidea</taxon>
        <taxon>Metastrongylidae</taxon>
        <taxon>Angiostrongylus</taxon>
    </lineage>
</organism>
<reference evidence="3" key="2">
    <citation type="submission" date="2017-02" db="UniProtKB">
        <authorList>
            <consortium name="WormBaseParasite"/>
        </authorList>
    </citation>
    <scope>IDENTIFICATION</scope>
</reference>
<keyword evidence="2" id="KW-1185">Reference proteome</keyword>
<sequence length="73" mass="8395">MDNAVQGQLSDALISRDRLLSETENEQIVCRRLSSIVFQLISHAILFAAINIVGLFVFYPIELVQRKTFRETR</sequence>
<dbReference type="Proteomes" id="UP000035642">
    <property type="component" value="Unassembled WGS sequence"/>
</dbReference>
<dbReference type="WBParaSite" id="ACAC_0001044601-mRNA-1">
    <property type="protein sequence ID" value="ACAC_0001044601-mRNA-1"/>
    <property type="gene ID" value="ACAC_0001044601"/>
</dbReference>
<protein>
    <submittedName>
        <fullName evidence="3">2TM domain-containing protein</fullName>
    </submittedName>
</protein>
<dbReference type="AlphaFoldDB" id="A0A0K0DH31"/>
<accession>A0A0K0DH31</accession>
<feature type="transmembrane region" description="Helical" evidence="1">
    <location>
        <begin position="40"/>
        <end position="61"/>
    </location>
</feature>
<evidence type="ECO:0000313" key="2">
    <source>
        <dbReference type="Proteomes" id="UP000035642"/>
    </source>
</evidence>